<dbReference type="Pfam" id="PF00076">
    <property type="entry name" value="RRM_1"/>
    <property type="match status" value="2"/>
</dbReference>
<dbReference type="InterPro" id="IPR035979">
    <property type="entry name" value="RBD_domain_sf"/>
</dbReference>
<feature type="domain" description="RRM" evidence="5">
    <location>
        <begin position="156"/>
        <end position="236"/>
    </location>
</feature>
<keyword evidence="1" id="KW-0677">Repeat</keyword>
<evidence type="ECO:0000256" key="4">
    <source>
        <dbReference type="SAM" id="MobiDB-lite"/>
    </source>
</evidence>
<dbReference type="GO" id="GO:1990904">
    <property type="term" value="C:ribonucleoprotein complex"/>
    <property type="evidence" value="ECO:0007669"/>
    <property type="project" value="InterPro"/>
</dbReference>
<feature type="region of interest" description="Disordered" evidence="4">
    <location>
        <begin position="286"/>
        <end position="317"/>
    </location>
</feature>
<reference evidence="6" key="1">
    <citation type="submission" date="2021-02" db="EMBL/GenBank/DDBJ databases">
        <authorList>
            <person name="Nowell W R."/>
        </authorList>
    </citation>
    <scope>NUCLEOTIDE SEQUENCE</scope>
</reference>
<evidence type="ECO:0000256" key="1">
    <source>
        <dbReference type="ARBA" id="ARBA00022737"/>
    </source>
</evidence>
<evidence type="ECO:0000313" key="6">
    <source>
        <dbReference type="EMBL" id="CAF1682135.1"/>
    </source>
</evidence>
<evidence type="ECO:0000313" key="7">
    <source>
        <dbReference type="Proteomes" id="UP000663828"/>
    </source>
</evidence>
<feature type="compositionally biased region" description="Low complexity" evidence="4">
    <location>
        <begin position="287"/>
        <end position="303"/>
    </location>
</feature>
<feature type="non-terminal residue" evidence="6">
    <location>
        <position position="1"/>
    </location>
</feature>
<keyword evidence="2 3" id="KW-0694">RNA-binding</keyword>
<dbReference type="InterPro" id="IPR000504">
    <property type="entry name" value="RRM_dom"/>
</dbReference>
<proteinExistence type="predicted"/>
<dbReference type="AlphaFoldDB" id="A0A816H3B9"/>
<dbReference type="Proteomes" id="UP000663828">
    <property type="component" value="Unassembled WGS sequence"/>
</dbReference>
<comment type="caution">
    <text evidence="6">The sequence shown here is derived from an EMBL/GenBank/DDBJ whole genome shotgun (WGS) entry which is preliminary data.</text>
</comment>
<dbReference type="SMART" id="SM00360">
    <property type="entry name" value="RRM"/>
    <property type="match status" value="2"/>
</dbReference>
<dbReference type="InterPro" id="IPR002343">
    <property type="entry name" value="Hud_Sxl_RNA"/>
</dbReference>
<evidence type="ECO:0000256" key="3">
    <source>
        <dbReference type="PROSITE-ProRule" id="PRU00176"/>
    </source>
</evidence>
<dbReference type="PRINTS" id="PR00961">
    <property type="entry name" value="HUDSXLRNA"/>
</dbReference>
<accession>A0A816H3B9</accession>
<dbReference type="SUPFAM" id="SSF54928">
    <property type="entry name" value="RNA-binding domain, RBD"/>
    <property type="match status" value="2"/>
</dbReference>
<feature type="domain" description="RRM" evidence="5">
    <location>
        <begin position="74"/>
        <end position="149"/>
    </location>
</feature>
<dbReference type="PROSITE" id="PS50102">
    <property type="entry name" value="RRM"/>
    <property type="match status" value="2"/>
</dbReference>
<organism evidence="6 7">
    <name type="scientific">Adineta ricciae</name>
    <name type="common">Rotifer</name>
    <dbReference type="NCBI Taxonomy" id="249248"/>
    <lineage>
        <taxon>Eukaryota</taxon>
        <taxon>Metazoa</taxon>
        <taxon>Spiralia</taxon>
        <taxon>Gnathifera</taxon>
        <taxon>Rotifera</taxon>
        <taxon>Eurotatoria</taxon>
        <taxon>Bdelloidea</taxon>
        <taxon>Adinetida</taxon>
        <taxon>Adinetidae</taxon>
        <taxon>Adineta</taxon>
    </lineage>
</organism>
<protein>
    <recommendedName>
        <fullName evidence="5">RRM domain-containing protein</fullName>
    </recommendedName>
</protein>
<dbReference type="GO" id="GO:0003723">
    <property type="term" value="F:RNA binding"/>
    <property type="evidence" value="ECO:0007669"/>
    <property type="project" value="UniProtKB-UniRule"/>
</dbReference>
<gene>
    <name evidence="6" type="ORF">XAT740_LOCUS60829</name>
</gene>
<evidence type="ECO:0000259" key="5">
    <source>
        <dbReference type="PROSITE" id="PS50102"/>
    </source>
</evidence>
<evidence type="ECO:0000256" key="2">
    <source>
        <dbReference type="ARBA" id="ARBA00022884"/>
    </source>
</evidence>
<dbReference type="EMBL" id="CAJNOR010015400">
    <property type="protein sequence ID" value="CAF1682135.1"/>
    <property type="molecule type" value="Genomic_DNA"/>
</dbReference>
<dbReference type="PANTHER" id="PTHR24012">
    <property type="entry name" value="RNA BINDING PROTEIN"/>
    <property type="match status" value="1"/>
</dbReference>
<name>A0A816H3B9_ADIRI</name>
<dbReference type="Gene3D" id="3.30.70.330">
    <property type="match status" value="2"/>
</dbReference>
<keyword evidence="7" id="KW-1185">Reference proteome</keyword>
<dbReference type="InterPro" id="IPR012677">
    <property type="entry name" value="Nucleotide-bd_a/b_plait_sf"/>
</dbReference>
<sequence length="348" mass="38414">MDWNAGSSATQLIPLPTTTEVCYELLTGGPTQPHSGAYDQSRATFINGHHAIVNNGLSPSSSSSHQTQQHLSDTNLYIKNLSPDCSDQDLAKLVEGCGKVKSMKAIIDKQTNKCKGFGFIDFETNEDAQMAIAQLQKQGYAAQLAKSSQQQEQDTTNLYFANLDPQMTEQDLRQALSQYGTVVSVRILRDQQKQSRGVGFARMNDKEQCQAIINRFHNQNFPDFSDKHVHVKFADANNKNKKMYKTGFEDMKSGHPIYSMDQTVSYSSPAVVFPPWSPMPAAPMLSQQASNQQQAQQAPQAIVPGPPPHPHHAAHHQMYAQAAQLRPPLGVFNPSIPSYMHLSHGPGP</sequence>